<dbReference type="OrthoDB" id="6346273at2759"/>
<sequence length="239" mass="27352">LVSSIILPTSVYNFEKPLGSIWTDALSPVFPKVISGIAALWHSSDNYISRCLKDIFNSYIHRFPFTSHPFMSVLCNETLEHCQHIRNLFIDTTIKNFITKSNCNLAHKQMAISLLLEILEKCEEFWWLMYCESVFPAILDFILGIEDNPTKKLAIDLLKRIMDLAEIYCSSEVIVEHIRKFVVCNMPWYSGKVFKILDVLSVLNPEIMGESLPAIAEAIKITEEKRGSGCDQALRYVIL</sequence>
<gene>
    <name evidence="2" type="ORF">Anas_02139</name>
</gene>
<dbReference type="Pfam" id="PF14911">
    <property type="entry name" value="MMS22L_C"/>
    <property type="match status" value="1"/>
</dbReference>
<dbReference type="PANTHER" id="PTHR28547">
    <property type="entry name" value="PROTEIN MMS22-LIKE"/>
    <property type="match status" value="1"/>
</dbReference>
<organism evidence="2 3">
    <name type="scientific">Armadillidium nasatum</name>
    <dbReference type="NCBI Taxonomy" id="96803"/>
    <lineage>
        <taxon>Eukaryota</taxon>
        <taxon>Metazoa</taxon>
        <taxon>Ecdysozoa</taxon>
        <taxon>Arthropoda</taxon>
        <taxon>Crustacea</taxon>
        <taxon>Multicrustacea</taxon>
        <taxon>Malacostraca</taxon>
        <taxon>Eumalacostraca</taxon>
        <taxon>Peracarida</taxon>
        <taxon>Isopoda</taxon>
        <taxon>Oniscidea</taxon>
        <taxon>Crinocheta</taxon>
        <taxon>Armadillidiidae</taxon>
        <taxon>Armadillidium</taxon>
    </lineage>
</organism>
<dbReference type="GO" id="GO:0043596">
    <property type="term" value="C:nuclear replication fork"/>
    <property type="evidence" value="ECO:0007669"/>
    <property type="project" value="TreeGrafter"/>
</dbReference>
<comment type="caution">
    <text evidence="2">The sequence shown here is derived from an EMBL/GenBank/DDBJ whole genome shotgun (WGS) entry which is preliminary data.</text>
</comment>
<dbReference type="AlphaFoldDB" id="A0A5N5T2Z6"/>
<dbReference type="Proteomes" id="UP000326759">
    <property type="component" value="Unassembled WGS sequence"/>
</dbReference>
<proteinExistence type="predicted"/>
<feature type="non-terminal residue" evidence="2">
    <location>
        <position position="1"/>
    </location>
</feature>
<dbReference type="InterPro" id="IPR016024">
    <property type="entry name" value="ARM-type_fold"/>
</dbReference>
<dbReference type="GO" id="GO:0031297">
    <property type="term" value="P:replication fork processing"/>
    <property type="evidence" value="ECO:0007669"/>
    <property type="project" value="InterPro"/>
</dbReference>
<feature type="domain" description="MMS22-like C-terminal" evidence="1">
    <location>
        <begin position="2"/>
        <end position="235"/>
    </location>
</feature>
<name>A0A5N5T2Z6_9CRUS</name>
<reference evidence="2 3" key="1">
    <citation type="journal article" date="2019" name="PLoS Biol.">
        <title>Sex chromosomes control vertical transmission of feminizing Wolbachia symbionts in an isopod.</title>
        <authorList>
            <person name="Becking T."/>
            <person name="Chebbi M.A."/>
            <person name="Giraud I."/>
            <person name="Moumen B."/>
            <person name="Laverre T."/>
            <person name="Caubet Y."/>
            <person name="Peccoud J."/>
            <person name="Gilbert C."/>
            <person name="Cordaux R."/>
        </authorList>
    </citation>
    <scope>NUCLEOTIDE SEQUENCE [LARGE SCALE GENOMIC DNA]</scope>
    <source>
        <strain evidence="2">ANa2</strain>
        <tissue evidence="2">Whole body excluding digestive tract and cuticle</tissue>
    </source>
</reference>
<evidence type="ECO:0000313" key="3">
    <source>
        <dbReference type="Proteomes" id="UP000326759"/>
    </source>
</evidence>
<dbReference type="EMBL" id="SEYY01013466">
    <property type="protein sequence ID" value="KAB7500595.1"/>
    <property type="molecule type" value="Genomic_DNA"/>
</dbReference>
<keyword evidence="3" id="KW-1185">Reference proteome</keyword>
<dbReference type="PANTHER" id="PTHR28547:SF1">
    <property type="entry name" value="PROTEIN MMS22-LIKE"/>
    <property type="match status" value="1"/>
</dbReference>
<dbReference type="InterPro" id="IPR029424">
    <property type="entry name" value="MMS22L_C"/>
</dbReference>
<protein>
    <recommendedName>
        <fullName evidence="1">MMS22-like C-terminal domain-containing protein</fullName>
    </recommendedName>
</protein>
<evidence type="ECO:0000313" key="2">
    <source>
        <dbReference type="EMBL" id="KAB7500595.1"/>
    </source>
</evidence>
<evidence type="ECO:0000259" key="1">
    <source>
        <dbReference type="Pfam" id="PF14911"/>
    </source>
</evidence>
<dbReference type="GO" id="GO:0000724">
    <property type="term" value="P:double-strand break repair via homologous recombination"/>
    <property type="evidence" value="ECO:0007669"/>
    <property type="project" value="InterPro"/>
</dbReference>
<dbReference type="SUPFAM" id="SSF48371">
    <property type="entry name" value="ARM repeat"/>
    <property type="match status" value="1"/>
</dbReference>
<dbReference type="InterPro" id="IPR042320">
    <property type="entry name" value="MMS22-like"/>
</dbReference>
<accession>A0A5N5T2Z6</accession>